<reference evidence="1 2" key="1">
    <citation type="journal article" date="2014" name="BMC Genomics">
        <title>Genomic comparison of sporeforming bacilli isolated from milk.</title>
        <authorList>
            <person name="Moreno Switt A.I."/>
            <person name="Andrus A.D."/>
            <person name="Ranieri M.L."/>
            <person name="Orsi R.H."/>
            <person name="Ivy R."/>
            <person name="den Bakker H.C."/>
            <person name="Martin N.H."/>
            <person name="Wiedmann M."/>
            <person name="Boor K.J."/>
        </authorList>
    </citation>
    <scope>NUCLEOTIDE SEQUENCE [LARGE SCALE GENOMIC DNA]</scope>
    <source>
        <strain evidence="1 2">FSL R5-213</strain>
    </source>
</reference>
<organism evidence="1 2">
    <name type="scientific">Viridibacillus arenosi FSL R5-213</name>
    <dbReference type="NCBI Taxonomy" id="1227360"/>
    <lineage>
        <taxon>Bacteria</taxon>
        <taxon>Bacillati</taxon>
        <taxon>Bacillota</taxon>
        <taxon>Bacilli</taxon>
        <taxon>Bacillales</taxon>
        <taxon>Caryophanaceae</taxon>
        <taxon>Viridibacillus</taxon>
    </lineage>
</organism>
<evidence type="ECO:0000313" key="2">
    <source>
        <dbReference type="Proteomes" id="UP000019062"/>
    </source>
</evidence>
<comment type="caution">
    <text evidence="1">The sequence shown here is derived from an EMBL/GenBank/DDBJ whole genome shotgun (WGS) entry which is preliminary data.</text>
</comment>
<name>W4F638_9BACL</name>
<evidence type="ECO:0000313" key="1">
    <source>
        <dbReference type="EMBL" id="ETT88338.1"/>
    </source>
</evidence>
<protein>
    <submittedName>
        <fullName evidence="1">Uncharacterized protein</fullName>
    </submittedName>
</protein>
<gene>
    <name evidence="1" type="ORF">C176_01800</name>
</gene>
<dbReference type="RefSeq" id="WP_038179273.1">
    <property type="nucleotide sequence ID" value="NZ_ASQA01000004.1"/>
</dbReference>
<dbReference type="AlphaFoldDB" id="W4F638"/>
<proteinExistence type="predicted"/>
<dbReference type="Proteomes" id="UP000019062">
    <property type="component" value="Unassembled WGS sequence"/>
</dbReference>
<accession>W4F638</accession>
<sequence>MKMNVANIKTFHNAAKFNQPHILQSSYIYAALKSKPKKNRVLIEKENGYVRQYLVKEDGTKILISEMREDTTKQTANHNESNTDDLMKLLNFSRIVHPSNIKMIK</sequence>
<keyword evidence="2" id="KW-1185">Reference proteome</keyword>
<dbReference type="EMBL" id="ASQA01000004">
    <property type="protein sequence ID" value="ETT88338.1"/>
    <property type="molecule type" value="Genomic_DNA"/>
</dbReference>